<protein>
    <submittedName>
        <fullName evidence="1">Uncharacterized protein</fullName>
    </submittedName>
</protein>
<organism evidence="1 2">
    <name type="scientific">Luteimonas rhizosphaericola</name>
    <dbReference type="NCBI Taxonomy" id="3042024"/>
    <lineage>
        <taxon>Bacteria</taxon>
        <taxon>Pseudomonadati</taxon>
        <taxon>Pseudomonadota</taxon>
        <taxon>Gammaproteobacteria</taxon>
        <taxon>Lysobacterales</taxon>
        <taxon>Lysobacteraceae</taxon>
        <taxon>Luteimonas</taxon>
    </lineage>
</organism>
<evidence type="ECO:0000313" key="1">
    <source>
        <dbReference type="EMBL" id="MDH5831502.1"/>
    </source>
</evidence>
<name>A0ABT6JLF9_9GAMM</name>
<sequence>MATRYHIRLPDPAALRGAGDFAFRSQGAEGFAEELQAALRTDALFQRWRASQEDPDAVDPALGAVDPAATVTGEPHDLHVDLVASTSLPGNLLRQRMRLLAGSAWELRDVRAG</sequence>
<dbReference type="RefSeq" id="WP_280602466.1">
    <property type="nucleotide sequence ID" value="NZ_JARXRN010000028.1"/>
</dbReference>
<accession>A0ABT6JLF9</accession>
<proteinExistence type="predicted"/>
<reference evidence="1 2" key="1">
    <citation type="submission" date="2023-04" db="EMBL/GenBank/DDBJ databases">
        <title>Luteimonas sp. M1R5S18.</title>
        <authorList>
            <person name="Sun J.-Q."/>
        </authorList>
    </citation>
    <scope>NUCLEOTIDE SEQUENCE [LARGE SCALE GENOMIC DNA]</scope>
    <source>
        <strain evidence="1 2">M1R5S18</strain>
    </source>
</reference>
<dbReference type="Proteomes" id="UP001156831">
    <property type="component" value="Unassembled WGS sequence"/>
</dbReference>
<gene>
    <name evidence="1" type="ORF">QFW80_13350</name>
</gene>
<comment type="caution">
    <text evidence="1">The sequence shown here is derived from an EMBL/GenBank/DDBJ whole genome shotgun (WGS) entry which is preliminary data.</text>
</comment>
<keyword evidence="2" id="KW-1185">Reference proteome</keyword>
<evidence type="ECO:0000313" key="2">
    <source>
        <dbReference type="Proteomes" id="UP001156831"/>
    </source>
</evidence>
<dbReference type="EMBL" id="JARXRN010000028">
    <property type="protein sequence ID" value="MDH5831502.1"/>
    <property type="molecule type" value="Genomic_DNA"/>
</dbReference>